<dbReference type="Gene3D" id="3.90.175.10">
    <property type="entry name" value="Diphtheria Toxin, domain 1"/>
    <property type="match status" value="1"/>
</dbReference>
<name>A0AAV7UNN3_PLEWA</name>
<evidence type="ECO:0000313" key="4">
    <source>
        <dbReference type="EMBL" id="KAJ1189353.1"/>
    </source>
</evidence>
<dbReference type="GO" id="GO:0003950">
    <property type="term" value="F:NAD+ poly-ADP-ribosyltransferase activity"/>
    <property type="evidence" value="ECO:0007669"/>
    <property type="project" value="InterPro"/>
</dbReference>
<comment type="similarity">
    <text evidence="1">Belongs to the ARTD/PARP family.</text>
</comment>
<protein>
    <recommendedName>
        <fullName evidence="3">PARP catalytic domain-containing protein</fullName>
    </recommendedName>
</protein>
<dbReference type="InterPro" id="IPR012317">
    <property type="entry name" value="Poly(ADP-ribose)pol_cat_dom"/>
</dbReference>
<evidence type="ECO:0000256" key="1">
    <source>
        <dbReference type="ARBA" id="ARBA00024347"/>
    </source>
</evidence>
<dbReference type="PANTHER" id="PTHR36542">
    <property type="entry name" value="GIG2-LIKE PROTEIN DRED-RELATED"/>
    <property type="match status" value="1"/>
</dbReference>
<comment type="caution">
    <text evidence="4">The sequence shown here is derived from an EMBL/GenBank/DDBJ whole genome shotgun (WGS) entry which is preliminary data.</text>
</comment>
<sequence length="330" mass="37872">MDGGSQASRPAPAGFAILRTVNQWGRDHITRTEMNRQLAIVILPSGILTSVLHIFSVIMDGAVDICQRLRTNQEPESGREYTMYHGTHKSKARGIITAGFERSLDGLLGPGIYVSRDKKKALCYPLNASDHDRVVLTLRVKVGKVKKIDCDNHPMQKTWHLNGYDTAWVPPNSNITTIRSGREEDCVWDPARITIIDVSHCEDPETRERLRDLITEVNQRSRLGRPDIMPRGTVINIPHFPTVYTLFKFILTVMPFYLRDCAYALYISFSILDLFFQFICAEHGVHLKVLLLNLLAIYFWMWIILNNTFFLMFLCLVVFVVVRLKIFNFL</sequence>
<proteinExistence type="inferred from homology"/>
<dbReference type="EMBL" id="JANPWB010000005">
    <property type="protein sequence ID" value="KAJ1189353.1"/>
    <property type="molecule type" value="Genomic_DNA"/>
</dbReference>
<dbReference type="AlphaFoldDB" id="A0AAV7UNN3"/>
<dbReference type="GO" id="GO:0005737">
    <property type="term" value="C:cytoplasm"/>
    <property type="evidence" value="ECO:0007669"/>
    <property type="project" value="TreeGrafter"/>
</dbReference>
<accession>A0AAV7UNN3</accession>
<keyword evidence="2" id="KW-1133">Transmembrane helix</keyword>
<reference evidence="4" key="1">
    <citation type="journal article" date="2022" name="bioRxiv">
        <title>Sequencing and chromosome-scale assembly of the giantPleurodeles waltlgenome.</title>
        <authorList>
            <person name="Brown T."/>
            <person name="Elewa A."/>
            <person name="Iarovenko S."/>
            <person name="Subramanian E."/>
            <person name="Araus A.J."/>
            <person name="Petzold A."/>
            <person name="Susuki M."/>
            <person name="Suzuki K.-i.T."/>
            <person name="Hayashi T."/>
            <person name="Toyoda A."/>
            <person name="Oliveira C."/>
            <person name="Osipova E."/>
            <person name="Leigh N.D."/>
            <person name="Simon A."/>
            <person name="Yun M.H."/>
        </authorList>
    </citation>
    <scope>NUCLEOTIDE SEQUENCE</scope>
    <source>
        <strain evidence="4">20211129_DDA</strain>
        <tissue evidence="4">Liver</tissue>
    </source>
</reference>
<evidence type="ECO:0000256" key="2">
    <source>
        <dbReference type="SAM" id="Phobius"/>
    </source>
</evidence>
<dbReference type="Pfam" id="PF00644">
    <property type="entry name" value="PARP"/>
    <property type="match status" value="1"/>
</dbReference>
<gene>
    <name evidence="4" type="ORF">NDU88_006101</name>
</gene>
<evidence type="ECO:0000259" key="3">
    <source>
        <dbReference type="Pfam" id="PF00644"/>
    </source>
</evidence>
<keyword evidence="2" id="KW-0812">Transmembrane</keyword>
<evidence type="ECO:0000313" key="5">
    <source>
        <dbReference type="Proteomes" id="UP001066276"/>
    </source>
</evidence>
<feature type="transmembrane region" description="Helical" evidence="2">
    <location>
        <begin position="297"/>
        <end position="322"/>
    </location>
</feature>
<feature type="domain" description="PARP catalytic" evidence="3">
    <location>
        <begin position="50"/>
        <end position="157"/>
    </location>
</feature>
<dbReference type="Proteomes" id="UP001066276">
    <property type="component" value="Chromosome 3_1"/>
</dbReference>
<dbReference type="SUPFAM" id="SSF56399">
    <property type="entry name" value="ADP-ribosylation"/>
    <property type="match status" value="1"/>
</dbReference>
<organism evidence="4 5">
    <name type="scientific">Pleurodeles waltl</name>
    <name type="common">Iberian ribbed newt</name>
    <dbReference type="NCBI Taxonomy" id="8319"/>
    <lineage>
        <taxon>Eukaryota</taxon>
        <taxon>Metazoa</taxon>
        <taxon>Chordata</taxon>
        <taxon>Craniata</taxon>
        <taxon>Vertebrata</taxon>
        <taxon>Euteleostomi</taxon>
        <taxon>Amphibia</taxon>
        <taxon>Batrachia</taxon>
        <taxon>Caudata</taxon>
        <taxon>Salamandroidea</taxon>
        <taxon>Salamandridae</taxon>
        <taxon>Pleurodelinae</taxon>
        <taxon>Pleurodeles</taxon>
    </lineage>
</organism>
<feature type="transmembrane region" description="Helical" evidence="2">
    <location>
        <begin position="38"/>
        <end position="59"/>
    </location>
</feature>
<feature type="transmembrane region" description="Helical" evidence="2">
    <location>
        <begin position="265"/>
        <end position="285"/>
    </location>
</feature>
<keyword evidence="5" id="KW-1185">Reference proteome</keyword>
<dbReference type="PANTHER" id="PTHR36542:SF7">
    <property type="entry name" value="GIG2-LIKE PROTEIN DREO"/>
    <property type="match status" value="1"/>
</dbReference>
<keyword evidence="2" id="KW-0472">Membrane</keyword>